<dbReference type="STRING" id="1081102.A0A167XTU6"/>
<dbReference type="Pfam" id="PF13640">
    <property type="entry name" value="2OG-FeII_Oxy_3"/>
    <property type="match status" value="1"/>
</dbReference>
<dbReference type="InterPro" id="IPR005123">
    <property type="entry name" value="Oxoglu/Fe-dep_dioxygenase_dom"/>
</dbReference>
<evidence type="ECO:0000313" key="3">
    <source>
        <dbReference type="EMBL" id="OAA65394.1"/>
    </source>
</evidence>
<keyword evidence="4" id="KW-1185">Reference proteome</keyword>
<dbReference type="PANTHER" id="PTHR33099">
    <property type="entry name" value="FE2OG DIOXYGENASE DOMAIN-CONTAINING PROTEIN"/>
    <property type="match status" value="1"/>
</dbReference>
<evidence type="ECO:0000256" key="1">
    <source>
        <dbReference type="RuleBase" id="RU003682"/>
    </source>
</evidence>
<accession>A0A167XTU6</accession>
<dbReference type="Gene3D" id="2.60.120.620">
    <property type="entry name" value="q2cbj1_9rhob like domain"/>
    <property type="match status" value="1"/>
</dbReference>
<dbReference type="GO" id="GO:0046872">
    <property type="term" value="F:metal ion binding"/>
    <property type="evidence" value="ECO:0007669"/>
    <property type="project" value="UniProtKB-KW"/>
</dbReference>
<comment type="caution">
    <text evidence="3">The sequence shown here is derived from an EMBL/GenBank/DDBJ whole genome shotgun (WGS) entry which is preliminary data.</text>
</comment>
<dbReference type="Proteomes" id="UP000076874">
    <property type="component" value="Unassembled WGS sequence"/>
</dbReference>
<organism evidence="3 4">
    <name type="scientific">Niveomyces insectorum RCEF 264</name>
    <dbReference type="NCBI Taxonomy" id="1081102"/>
    <lineage>
        <taxon>Eukaryota</taxon>
        <taxon>Fungi</taxon>
        <taxon>Dikarya</taxon>
        <taxon>Ascomycota</taxon>
        <taxon>Pezizomycotina</taxon>
        <taxon>Sordariomycetes</taxon>
        <taxon>Hypocreomycetidae</taxon>
        <taxon>Hypocreales</taxon>
        <taxon>Cordycipitaceae</taxon>
        <taxon>Niveomyces</taxon>
    </lineage>
</organism>
<dbReference type="GO" id="GO:0016491">
    <property type="term" value="F:oxidoreductase activity"/>
    <property type="evidence" value="ECO:0007669"/>
    <property type="project" value="UniProtKB-KW"/>
</dbReference>
<dbReference type="EMBL" id="AZHD01000003">
    <property type="protein sequence ID" value="OAA65394.1"/>
    <property type="molecule type" value="Genomic_DNA"/>
</dbReference>
<dbReference type="OrthoDB" id="27483at2759"/>
<proteinExistence type="inferred from homology"/>
<reference evidence="3 4" key="1">
    <citation type="journal article" date="2016" name="Genome Biol. Evol.">
        <title>Divergent and convergent evolution of fungal pathogenicity.</title>
        <authorList>
            <person name="Shang Y."/>
            <person name="Xiao G."/>
            <person name="Zheng P."/>
            <person name="Cen K."/>
            <person name="Zhan S."/>
            <person name="Wang C."/>
        </authorList>
    </citation>
    <scope>NUCLEOTIDE SEQUENCE [LARGE SCALE GENOMIC DNA]</scope>
    <source>
        <strain evidence="3 4">RCEF 264</strain>
    </source>
</reference>
<keyword evidence="1" id="KW-0408">Iron</keyword>
<dbReference type="AlphaFoldDB" id="A0A167XTU6"/>
<keyword evidence="1" id="KW-0479">Metal-binding</keyword>
<sequence length="465" mass="50153">MSAEVTAELVGEIAKLLKADKGTFSIGGSIPIATTVGGDEAASDAADQHTKSAPIVVRWDPVSGPAGESRNMVFPPAVAAGLGDEQLAALLRDCQPATFGRGGEDVFDEEYRKASKLDASSFSSNLCPYGLGIVDTVAELLMPSEYMAGGSRGVRAELYKLNVYSAPSGHFKPHVDTPRSEQQFGSLVLCLPTVHAGGALVVRHGGQTITHDWGAGTGLNKDDAGPPTLQWAAFYSDCEHEVLEVTSGHRVTLTYNLYSVPQRLQVEGKVESMDVARLPLYHAVRDAVDNQLFLDKGGLVGYYCRHAYPHSAKGLETAPLFPSILKGVDLSFYNVLQALGLKPWVRQVLQAGGGWYEIPSMDKDKHDSADSDPIAALTTASRVSHSSAGTRVTEVGGYDGYTLENIRESFGENLDILWLNKPLPTTGQEGYVHLTYGNEAGVNTMYTYIGIIFEVKEWRNKKRTA</sequence>
<protein>
    <submittedName>
        <fullName evidence="3">Oxoglutarate/iron-dependent oxygenase</fullName>
    </submittedName>
</protein>
<gene>
    <name evidence="3" type="ORF">SPI_02181</name>
</gene>
<name>A0A167XTU6_9HYPO</name>
<keyword evidence="1" id="KW-0560">Oxidoreductase</keyword>
<dbReference type="PANTHER" id="PTHR33099:SF7">
    <property type="entry name" value="MYND-TYPE DOMAIN-CONTAINING PROTEIN"/>
    <property type="match status" value="1"/>
</dbReference>
<dbReference type="PROSITE" id="PS51471">
    <property type="entry name" value="FE2OG_OXY"/>
    <property type="match status" value="1"/>
</dbReference>
<comment type="similarity">
    <text evidence="1">Belongs to the iron/ascorbate-dependent oxidoreductase family.</text>
</comment>
<feature type="domain" description="Fe2OG dioxygenase" evidence="2">
    <location>
        <begin position="155"/>
        <end position="259"/>
    </location>
</feature>
<dbReference type="InterPro" id="IPR044862">
    <property type="entry name" value="Pro_4_hyd_alph_FE2OG_OXY"/>
</dbReference>
<evidence type="ECO:0000259" key="2">
    <source>
        <dbReference type="PROSITE" id="PS51471"/>
    </source>
</evidence>
<evidence type="ECO:0000313" key="4">
    <source>
        <dbReference type="Proteomes" id="UP000076874"/>
    </source>
</evidence>